<evidence type="ECO:0000313" key="1">
    <source>
        <dbReference type="EMBL" id="AUB44102.1"/>
    </source>
</evidence>
<organism evidence="1 2">
    <name type="scientific">Nostoc flagelliforme CCNUN1</name>
    <dbReference type="NCBI Taxonomy" id="2038116"/>
    <lineage>
        <taxon>Bacteria</taxon>
        <taxon>Bacillati</taxon>
        <taxon>Cyanobacteriota</taxon>
        <taxon>Cyanophyceae</taxon>
        <taxon>Nostocales</taxon>
        <taxon>Nostocaceae</taxon>
        <taxon>Nostoc</taxon>
    </lineage>
</organism>
<name>A0A2K8T8V4_9NOSO</name>
<protein>
    <submittedName>
        <fullName evidence="1">Fatty-acid desaturase</fullName>
    </submittedName>
</protein>
<dbReference type="KEGG" id="nfl:COO91_10320"/>
<keyword evidence="1" id="KW-0614">Plasmid</keyword>
<gene>
    <name evidence="1" type="ORF">COO91_10320</name>
</gene>
<dbReference type="EMBL" id="CP024793">
    <property type="protein sequence ID" value="AUB44102.1"/>
    <property type="molecule type" value="Genomic_DNA"/>
</dbReference>
<proteinExistence type="predicted"/>
<sequence length="41" mass="4786">MKWWQFDLGYWVIRSLEVTGMAWDVKSPTPGMIQAKQITSV</sequence>
<evidence type="ECO:0000313" key="2">
    <source>
        <dbReference type="Proteomes" id="UP000232003"/>
    </source>
</evidence>
<geneLocation type="plasmid" evidence="2">
    <name>pnfsy08</name>
</geneLocation>
<keyword evidence="2" id="KW-1185">Reference proteome</keyword>
<reference evidence="1 2" key="1">
    <citation type="submission" date="2017-11" db="EMBL/GenBank/DDBJ databases">
        <title>Complete genome of a free-living desiccation-tolerant cyanobacterium and its photosynthetic adaptation to extreme terrestrial habitat.</title>
        <authorList>
            <person name="Shang J."/>
        </authorList>
    </citation>
    <scope>NUCLEOTIDE SEQUENCE [LARGE SCALE GENOMIC DNA]</scope>
    <source>
        <strain evidence="1 2">CCNUN1</strain>
        <plasmid evidence="2">pnfsy08</plasmid>
    </source>
</reference>
<accession>A0A2K8T8V4</accession>
<dbReference type="AlphaFoldDB" id="A0A2K8T8V4"/>
<dbReference type="Proteomes" id="UP000232003">
    <property type="component" value="Plasmid pNFSY08"/>
</dbReference>